<evidence type="ECO:0000313" key="1">
    <source>
        <dbReference type="EMBL" id="ECX4364039.1"/>
    </source>
</evidence>
<dbReference type="EMBL" id="AALAHZ010000072">
    <property type="protein sequence ID" value="ECX4364039.1"/>
    <property type="molecule type" value="Genomic_DNA"/>
</dbReference>
<name>A0A618JYC9_SALER</name>
<reference evidence="1" key="1">
    <citation type="submission" date="2019-09" db="EMBL/GenBank/DDBJ databases">
        <authorList>
            <consortium name="NARMS: The National Antimicrobial Resistance Monitoring System"/>
        </authorList>
    </citation>
    <scope>NUCLEOTIDE SEQUENCE</scope>
    <source>
        <strain evidence="1">FSIS11924368</strain>
    </source>
</reference>
<accession>A0A618JYC9</accession>
<sequence length="41" mass="4605">SVSFQPKIIKYALDNYCVNYYSSSNSGSYLYPASVYTKLGL</sequence>
<gene>
    <name evidence="1" type="ORF">F6H61_23785</name>
</gene>
<proteinExistence type="predicted"/>
<dbReference type="AlphaFoldDB" id="A0A618JYC9"/>
<feature type="non-terminal residue" evidence="1">
    <location>
        <position position="1"/>
    </location>
</feature>
<protein>
    <submittedName>
        <fullName evidence="1">Molecular chaperone Tir</fullName>
    </submittedName>
</protein>
<comment type="caution">
    <text evidence="1">The sequence shown here is derived from an EMBL/GenBank/DDBJ whole genome shotgun (WGS) entry which is preliminary data.</text>
</comment>
<organism evidence="1">
    <name type="scientific">Salmonella enterica</name>
    <name type="common">Salmonella choleraesuis</name>
    <dbReference type="NCBI Taxonomy" id="28901"/>
    <lineage>
        <taxon>Bacteria</taxon>
        <taxon>Pseudomonadati</taxon>
        <taxon>Pseudomonadota</taxon>
        <taxon>Gammaproteobacteria</taxon>
        <taxon>Enterobacterales</taxon>
        <taxon>Enterobacteriaceae</taxon>
        <taxon>Salmonella</taxon>
    </lineage>
</organism>